<sequence length="360" mass="39187">MTRYAVDDRNRTLISMWPTALGDRAATVAQFPATAEPEEQLAAAERLTWLSQVLWFHYTSQSDAETAPTAGPRCRLSRARFKRAAAAVERPDLPDETGQVHSHYDPLLEIAHAAGRAVADIGDEQFKQAVIADLTEEIESVVQATSGDLSGRAAQAALLSTPDALQAHITAANDLLTQDALVDLTRILTVEPTAAAVAAAHWLKTAADVVARMARIPTRKVLAEADNIQPGEYAAANELLQRLETGESVHDVAVDMISEARLLAHGTIATIKMAQFVKYALDSPSPFIDITVLEVARPAPSLLESLTAGIRGCRLLYAEHCADNDEDSEPEVKHEEARIDEEFRVKVRAQALRKPLRPKD</sequence>
<evidence type="ECO:0000313" key="2">
    <source>
        <dbReference type="Proteomes" id="UP000219612"/>
    </source>
</evidence>
<dbReference type="OrthoDB" id="3212365at2"/>
<dbReference type="Proteomes" id="UP000219612">
    <property type="component" value="Unassembled WGS sequence"/>
</dbReference>
<gene>
    <name evidence="1" type="ORF">SAMN05421748_102402</name>
</gene>
<organism evidence="1 2">
    <name type="scientific">Paractinoplanes atraurantiacus</name>
    <dbReference type="NCBI Taxonomy" id="1036182"/>
    <lineage>
        <taxon>Bacteria</taxon>
        <taxon>Bacillati</taxon>
        <taxon>Actinomycetota</taxon>
        <taxon>Actinomycetes</taxon>
        <taxon>Micromonosporales</taxon>
        <taxon>Micromonosporaceae</taxon>
        <taxon>Paractinoplanes</taxon>
    </lineage>
</organism>
<name>A0A285GQB4_9ACTN</name>
<keyword evidence="2" id="KW-1185">Reference proteome</keyword>
<dbReference type="EMBL" id="OBDY01000002">
    <property type="protein sequence ID" value="SNY25749.1"/>
    <property type="molecule type" value="Genomic_DNA"/>
</dbReference>
<dbReference type="RefSeq" id="WP_097319140.1">
    <property type="nucleotide sequence ID" value="NZ_OBDY01000002.1"/>
</dbReference>
<protein>
    <submittedName>
        <fullName evidence="1">Uncharacterized protein</fullName>
    </submittedName>
</protein>
<reference evidence="2" key="1">
    <citation type="submission" date="2017-09" db="EMBL/GenBank/DDBJ databases">
        <authorList>
            <person name="Varghese N."/>
            <person name="Submissions S."/>
        </authorList>
    </citation>
    <scope>NUCLEOTIDE SEQUENCE [LARGE SCALE GENOMIC DNA]</scope>
    <source>
        <strain evidence="2">CGMCC 4.6857</strain>
    </source>
</reference>
<dbReference type="AlphaFoldDB" id="A0A285GQB4"/>
<proteinExistence type="predicted"/>
<accession>A0A285GQB4</accession>
<evidence type="ECO:0000313" key="1">
    <source>
        <dbReference type="EMBL" id="SNY25749.1"/>
    </source>
</evidence>